<evidence type="ECO:0000256" key="1">
    <source>
        <dbReference type="ARBA" id="ARBA00004752"/>
    </source>
</evidence>
<dbReference type="GO" id="GO:0016740">
    <property type="term" value="F:transferase activity"/>
    <property type="evidence" value="ECO:0007669"/>
    <property type="project" value="UniProtKB-KW"/>
</dbReference>
<evidence type="ECO:0000256" key="4">
    <source>
        <dbReference type="ARBA" id="ARBA00022960"/>
    </source>
</evidence>
<feature type="chain" id="PRO_5009943020" evidence="8">
    <location>
        <begin position="21"/>
        <end position="167"/>
    </location>
</feature>
<keyword evidence="5 7" id="KW-0573">Peptidoglycan synthesis</keyword>
<name>A0A1N7JRL7_9RHOB</name>
<dbReference type="OrthoDB" id="9809748at2"/>
<feature type="signal peptide" evidence="8">
    <location>
        <begin position="1"/>
        <end position="20"/>
    </location>
</feature>
<dbReference type="EMBL" id="FTOQ01000001">
    <property type="protein sequence ID" value="SIS51999.1"/>
    <property type="molecule type" value="Genomic_DNA"/>
</dbReference>
<keyword evidence="6 7" id="KW-0961">Cell wall biogenesis/degradation</keyword>
<dbReference type="CDD" id="cd16913">
    <property type="entry name" value="YkuD_like"/>
    <property type="match status" value="1"/>
</dbReference>
<keyword evidence="4 7" id="KW-0133">Cell shape</keyword>
<keyword evidence="3" id="KW-0808">Transferase</keyword>
<dbReference type="PANTHER" id="PTHR36699">
    <property type="entry name" value="LD-TRANSPEPTIDASE"/>
    <property type="match status" value="1"/>
</dbReference>
<gene>
    <name evidence="10" type="ORF">SAMN05421759_101179</name>
</gene>
<evidence type="ECO:0000256" key="3">
    <source>
        <dbReference type="ARBA" id="ARBA00022679"/>
    </source>
</evidence>
<dbReference type="GO" id="GO:0008360">
    <property type="term" value="P:regulation of cell shape"/>
    <property type="evidence" value="ECO:0007669"/>
    <property type="project" value="UniProtKB-UniRule"/>
</dbReference>
<comment type="pathway">
    <text evidence="1 7">Cell wall biogenesis; peptidoglycan biosynthesis.</text>
</comment>
<protein>
    <submittedName>
        <fullName evidence="10">L,D-transpeptidase catalytic domain</fullName>
    </submittedName>
</protein>
<keyword evidence="11" id="KW-1185">Reference proteome</keyword>
<dbReference type="Proteomes" id="UP000186684">
    <property type="component" value="Unassembled WGS sequence"/>
</dbReference>
<feature type="domain" description="L,D-TPase catalytic" evidence="9">
    <location>
        <begin position="33"/>
        <end position="166"/>
    </location>
</feature>
<keyword evidence="8" id="KW-0732">Signal</keyword>
<dbReference type="AlphaFoldDB" id="A0A1N7JRL7"/>
<dbReference type="GO" id="GO:0009252">
    <property type="term" value="P:peptidoglycan biosynthetic process"/>
    <property type="evidence" value="ECO:0007669"/>
    <property type="project" value="UniProtKB-UniPathway"/>
</dbReference>
<evidence type="ECO:0000256" key="8">
    <source>
        <dbReference type="SAM" id="SignalP"/>
    </source>
</evidence>
<evidence type="ECO:0000313" key="10">
    <source>
        <dbReference type="EMBL" id="SIS51999.1"/>
    </source>
</evidence>
<dbReference type="PROSITE" id="PS52029">
    <property type="entry name" value="LD_TPASE"/>
    <property type="match status" value="1"/>
</dbReference>
<sequence>MKRFKALCLCLLALGLSACGSSKFKTYNGPEVTQVIVDKGDRRMYLLHHTELLEAYQIGLGFNPEGHKQFEGDGRTPEGVYFIDRRNPNSDYHLSLGISYPQPSDELVAQEAGLSPGGDIFIHGGPPKGSTADPRSDWTWGCIAVTDREMEDIYAMVKNGTPILIQP</sequence>
<dbReference type="UniPathway" id="UPA00219"/>
<dbReference type="InterPro" id="IPR005490">
    <property type="entry name" value="LD_TPept_cat_dom"/>
</dbReference>
<organism evidence="10 11">
    <name type="scientific">Roseivivax lentus</name>
    <dbReference type="NCBI Taxonomy" id="633194"/>
    <lineage>
        <taxon>Bacteria</taxon>
        <taxon>Pseudomonadati</taxon>
        <taxon>Pseudomonadota</taxon>
        <taxon>Alphaproteobacteria</taxon>
        <taxon>Rhodobacterales</taxon>
        <taxon>Roseobacteraceae</taxon>
        <taxon>Roseivivax</taxon>
    </lineage>
</organism>
<dbReference type="Gene3D" id="2.40.440.10">
    <property type="entry name" value="L,D-transpeptidase catalytic domain-like"/>
    <property type="match status" value="1"/>
</dbReference>
<dbReference type="GO" id="GO:0071555">
    <property type="term" value="P:cell wall organization"/>
    <property type="evidence" value="ECO:0007669"/>
    <property type="project" value="UniProtKB-UniRule"/>
</dbReference>
<comment type="similarity">
    <text evidence="2">Belongs to the YkuD family.</text>
</comment>
<dbReference type="PROSITE" id="PS51257">
    <property type="entry name" value="PROKAR_LIPOPROTEIN"/>
    <property type="match status" value="1"/>
</dbReference>
<evidence type="ECO:0000313" key="11">
    <source>
        <dbReference type="Proteomes" id="UP000186684"/>
    </source>
</evidence>
<accession>A0A1N7JRL7</accession>
<evidence type="ECO:0000256" key="5">
    <source>
        <dbReference type="ARBA" id="ARBA00022984"/>
    </source>
</evidence>
<dbReference type="STRING" id="633194.SAMN05421759_101179"/>
<evidence type="ECO:0000256" key="6">
    <source>
        <dbReference type="ARBA" id="ARBA00023316"/>
    </source>
</evidence>
<reference evidence="11" key="1">
    <citation type="submission" date="2017-01" db="EMBL/GenBank/DDBJ databases">
        <authorList>
            <person name="Varghese N."/>
            <person name="Submissions S."/>
        </authorList>
    </citation>
    <scope>NUCLEOTIDE SEQUENCE [LARGE SCALE GENOMIC DNA]</scope>
    <source>
        <strain evidence="11">DSM 29430</strain>
    </source>
</reference>
<feature type="active site" description="Nucleophile" evidence="7">
    <location>
        <position position="142"/>
    </location>
</feature>
<feature type="active site" description="Proton donor/acceptor" evidence="7">
    <location>
        <position position="123"/>
    </location>
</feature>
<dbReference type="SUPFAM" id="SSF141523">
    <property type="entry name" value="L,D-transpeptidase catalytic domain-like"/>
    <property type="match status" value="1"/>
</dbReference>
<dbReference type="GO" id="GO:0004180">
    <property type="term" value="F:carboxypeptidase activity"/>
    <property type="evidence" value="ECO:0007669"/>
    <property type="project" value="UniProtKB-ARBA"/>
</dbReference>
<evidence type="ECO:0000256" key="7">
    <source>
        <dbReference type="PROSITE-ProRule" id="PRU01373"/>
    </source>
</evidence>
<dbReference type="PANTHER" id="PTHR36699:SF1">
    <property type="entry name" value="L,D-TRANSPEPTIDASE YAFK-RELATED"/>
    <property type="match status" value="1"/>
</dbReference>
<evidence type="ECO:0000259" key="9">
    <source>
        <dbReference type="PROSITE" id="PS52029"/>
    </source>
</evidence>
<proteinExistence type="inferred from homology"/>
<dbReference type="Pfam" id="PF03734">
    <property type="entry name" value="YkuD"/>
    <property type="match status" value="1"/>
</dbReference>
<dbReference type="RefSeq" id="WP_076444071.1">
    <property type="nucleotide sequence ID" value="NZ_FTOQ01000001.1"/>
</dbReference>
<evidence type="ECO:0000256" key="2">
    <source>
        <dbReference type="ARBA" id="ARBA00005992"/>
    </source>
</evidence>
<dbReference type="InterPro" id="IPR038063">
    <property type="entry name" value="Transpep_catalytic_dom"/>
</dbReference>